<name>A0A699SBJ4_TANCI</name>
<organism evidence="1">
    <name type="scientific">Tanacetum cinerariifolium</name>
    <name type="common">Dalmatian daisy</name>
    <name type="synonym">Chrysanthemum cinerariifolium</name>
    <dbReference type="NCBI Taxonomy" id="118510"/>
    <lineage>
        <taxon>Eukaryota</taxon>
        <taxon>Viridiplantae</taxon>
        <taxon>Streptophyta</taxon>
        <taxon>Embryophyta</taxon>
        <taxon>Tracheophyta</taxon>
        <taxon>Spermatophyta</taxon>
        <taxon>Magnoliopsida</taxon>
        <taxon>eudicotyledons</taxon>
        <taxon>Gunneridae</taxon>
        <taxon>Pentapetalae</taxon>
        <taxon>asterids</taxon>
        <taxon>campanulids</taxon>
        <taxon>Asterales</taxon>
        <taxon>Asteraceae</taxon>
        <taxon>Asteroideae</taxon>
        <taxon>Anthemideae</taxon>
        <taxon>Anthemidinae</taxon>
        <taxon>Tanacetum</taxon>
    </lineage>
</organism>
<sequence>INGSMTKPMPYALKERKSETELAFTALVSGNLGILVPDEKAGKEDVCRVFSMHIHFSLYIPLAFGVQKNGAHLAIVVIEGMLQMKVLTLG</sequence>
<accession>A0A699SBJ4</accession>
<reference evidence="1" key="1">
    <citation type="journal article" date="2019" name="Sci. Rep.">
        <title>Draft genome of Tanacetum cinerariifolium, the natural source of mosquito coil.</title>
        <authorList>
            <person name="Yamashiro T."/>
            <person name="Shiraishi A."/>
            <person name="Satake H."/>
            <person name="Nakayama K."/>
        </authorList>
    </citation>
    <scope>NUCLEOTIDE SEQUENCE</scope>
</reference>
<comment type="caution">
    <text evidence="1">The sequence shown here is derived from an EMBL/GenBank/DDBJ whole genome shotgun (WGS) entry which is preliminary data.</text>
</comment>
<dbReference type="GO" id="GO:0008483">
    <property type="term" value="F:transaminase activity"/>
    <property type="evidence" value="ECO:0007669"/>
    <property type="project" value="UniProtKB-KW"/>
</dbReference>
<evidence type="ECO:0000313" key="1">
    <source>
        <dbReference type="EMBL" id="GFC94563.1"/>
    </source>
</evidence>
<dbReference type="AlphaFoldDB" id="A0A699SBJ4"/>
<keyword evidence="1" id="KW-0032">Aminotransferase</keyword>
<protein>
    <submittedName>
        <fullName evidence="1">D-aminoacid aminotransferase-like PLP-dependent enzymes superfamily protein</fullName>
    </submittedName>
</protein>
<proteinExistence type="predicted"/>
<keyword evidence="1" id="KW-0808">Transferase</keyword>
<dbReference type="PANTHER" id="PTHR47703:SF2">
    <property type="entry name" value="D-AMINOACID AMINOTRANSFERASE-LIKE PLP-DEPENDENT ENZYMES SUPERFAMILY PROTEIN"/>
    <property type="match status" value="1"/>
</dbReference>
<gene>
    <name evidence="1" type="ORF">Tci_866533</name>
</gene>
<feature type="non-terminal residue" evidence="1">
    <location>
        <position position="1"/>
    </location>
</feature>
<dbReference type="PANTHER" id="PTHR47703">
    <property type="entry name" value="D-AMINOACID AMINOTRANSFERASE-LIKE PLP-DEPENDENT ENZYMES SUPERFAMILY PROTEIN"/>
    <property type="match status" value="1"/>
</dbReference>
<dbReference type="EMBL" id="BKCJ011149410">
    <property type="protein sequence ID" value="GFC94563.1"/>
    <property type="molecule type" value="Genomic_DNA"/>
</dbReference>